<reference evidence="2" key="1">
    <citation type="journal article" date="2020" name="Fungal Divers.">
        <title>Resolving the Mortierellaceae phylogeny through synthesis of multi-gene phylogenetics and phylogenomics.</title>
        <authorList>
            <person name="Vandepol N."/>
            <person name="Liber J."/>
            <person name="Desiro A."/>
            <person name="Na H."/>
            <person name="Kennedy M."/>
            <person name="Barry K."/>
            <person name="Grigoriev I.V."/>
            <person name="Miller A.N."/>
            <person name="O'Donnell K."/>
            <person name="Stajich J.E."/>
            <person name="Bonito G."/>
        </authorList>
    </citation>
    <scope>NUCLEOTIDE SEQUENCE</scope>
    <source>
        <strain evidence="2">NVP1</strain>
    </source>
</reference>
<keyword evidence="1" id="KW-0812">Transmembrane</keyword>
<protein>
    <submittedName>
        <fullName evidence="2">Uncharacterized protein</fullName>
    </submittedName>
</protein>
<dbReference type="AlphaFoldDB" id="A0A9P5VN27"/>
<proteinExistence type="predicted"/>
<organism evidence="2 3">
    <name type="scientific">Podila minutissima</name>
    <dbReference type="NCBI Taxonomy" id="64525"/>
    <lineage>
        <taxon>Eukaryota</taxon>
        <taxon>Fungi</taxon>
        <taxon>Fungi incertae sedis</taxon>
        <taxon>Mucoromycota</taxon>
        <taxon>Mortierellomycotina</taxon>
        <taxon>Mortierellomycetes</taxon>
        <taxon>Mortierellales</taxon>
        <taxon>Mortierellaceae</taxon>
        <taxon>Podila</taxon>
    </lineage>
</organism>
<dbReference type="Proteomes" id="UP000696485">
    <property type="component" value="Unassembled WGS sequence"/>
</dbReference>
<accession>A0A9P5VN27</accession>
<evidence type="ECO:0000313" key="2">
    <source>
        <dbReference type="EMBL" id="KAF9333144.1"/>
    </source>
</evidence>
<evidence type="ECO:0000256" key="1">
    <source>
        <dbReference type="SAM" id="Phobius"/>
    </source>
</evidence>
<keyword evidence="3" id="KW-1185">Reference proteome</keyword>
<sequence>MVVVCYNPQLNFKECNEKHCNQQYIDHYAACQCRRIAIDFYEVATFASMFSVIGDTITGGFINPYGNSTQYRPGEGTATFTKTTDSPVATRIYDGTTYYGGQTTVISGSTRIVSATAIVGQSAILPGTTTWVSGIPGIIRGTSTLPGPQATGAYTVTRYVGGTTYYGGVPTVISGSTCIVSATAVVRGTTILPGTTTWVSGTPGIIRGTSTPSSPRPAVAIRYYNGTTYYGGHASLVSGTTRIVRATAIVNGTWIAPGTTTWVSGSHGSWFCDPYWNRDYYPHSYPHRWQWRYRHRLACLGTFRDPDFHITQGIPGGAIVGIVLGIFGTAILAALLALCWRKKREAHIAALSSTHIAHEPARTTVFETIEPVVVKPVPAAETYRASNVPIAGRLWSKRGSQ</sequence>
<dbReference type="EMBL" id="JAAAUY010000219">
    <property type="protein sequence ID" value="KAF9333144.1"/>
    <property type="molecule type" value="Genomic_DNA"/>
</dbReference>
<name>A0A9P5VN27_9FUNG</name>
<feature type="transmembrane region" description="Helical" evidence="1">
    <location>
        <begin position="318"/>
        <end position="340"/>
    </location>
</feature>
<keyword evidence="1" id="KW-0472">Membrane</keyword>
<keyword evidence="1" id="KW-1133">Transmembrane helix</keyword>
<comment type="caution">
    <text evidence="2">The sequence shown here is derived from an EMBL/GenBank/DDBJ whole genome shotgun (WGS) entry which is preliminary data.</text>
</comment>
<gene>
    <name evidence="2" type="ORF">BG006_003945</name>
</gene>
<evidence type="ECO:0000313" key="3">
    <source>
        <dbReference type="Proteomes" id="UP000696485"/>
    </source>
</evidence>